<dbReference type="EMBL" id="BOQE01000001">
    <property type="protein sequence ID" value="GIM47011.1"/>
    <property type="molecule type" value="Genomic_DNA"/>
</dbReference>
<organism evidence="1 2">
    <name type="scientific">Collibacillus ludicampi</name>
    <dbReference type="NCBI Taxonomy" id="2771369"/>
    <lineage>
        <taxon>Bacteria</taxon>
        <taxon>Bacillati</taxon>
        <taxon>Bacillota</taxon>
        <taxon>Bacilli</taxon>
        <taxon>Bacillales</taxon>
        <taxon>Alicyclobacillaceae</taxon>
        <taxon>Collibacillus</taxon>
    </lineage>
</organism>
<dbReference type="Proteomes" id="UP001057291">
    <property type="component" value="Unassembled WGS sequence"/>
</dbReference>
<accession>A0AAV4LGP7</accession>
<dbReference type="RefSeq" id="WP_282200037.1">
    <property type="nucleotide sequence ID" value="NZ_BOQE01000001.1"/>
</dbReference>
<evidence type="ECO:0000313" key="2">
    <source>
        <dbReference type="Proteomes" id="UP001057291"/>
    </source>
</evidence>
<keyword evidence="2" id="KW-1185">Reference proteome</keyword>
<gene>
    <name evidence="1" type="ORF">DNHGIG_25600</name>
</gene>
<name>A0AAV4LGP7_9BACL</name>
<reference evidence="1" key="1">
    <citation type="journal article" date="2023" name="Int. J. Syst. Evol. Microbiol.">
        <title>Collibacillus ludicampi gen. nov., sp. nov., a new soil bacterium of the family Alicyclobacillaceae.</title>
        <authorList>
            <person name="Jojima T."/>
            <person name="Ioku Y."/>
            <person name="Fukuta Y."/>
            <person name="Shirasaka N."/>
            <person name="Matsumura Y."/>
            <person name="Mori M."/>
        </authorList>
    </citation>
    <scope>NUCLEOTIDE SEQUENCE</scope>
    <source>
        <strain evidence="1">TP075</strain>
    </source>
</reference>
<sequence length="170" mass="20127">MNLYDFYITPDEYEQAAKNGIRPALLEVRIRSLGWPKSKAINTPPHKKKRLSSNWIKLAEQNGICYSTFKHRVNQLGWDPERAATQPLQDRRAQAKYAYERSRKYPAQYLELARQNGINERTFHRRIKSGWDIEKAATRPPMTGRECGLLTKEKREKELQFIFQSKKFKR</sequence>
<comment type="caution">
    <text evidence="1">The sequence shown here is derived from an EMBL/GenBank/DDBJ whole genome shotgun (WGS) entry which is preliminary data.</text>
</comment>
<protein>
    <submittedName>
        <fullName evidence="1">Uncharacterized protein</fullName>
    </submittedName>
</protein>
<dbReference type="AlphaFoldDB" id="A0AAV4LGP7"/>
<proteinExistence type="predicted"/>
<evidence type="ECO:0000313" key="1">
    <source>
        <dbReference type="EMBL" id="GIM47011.1"/>
    </source>
</evidence>